<feature type="compositionally biased region" description="Polar residues" evidence="1">
    <location>
        <begin position="93"/>
        <end position="103"/>
    </location>
</feature>
<proteinExistence type="predicted"/>
<evidence type="ECO:0000313" key="3">
    <source>
        <dbReference type="Proteomes" id="UP000240418"/>
    </source>
</evidence>
<feature type="compositionally biased region" description="Low complexity" evidence="1">
    <location>
        <begin position="118"/>
        <end position="127"/>
    </location>
</feature>
<evidence type="ECO:0000256" key="1">
    <source>
        <dbReference type="SAM" id="MobiDB-lite"/>
    </source>
</evidence>
<protein>
    <submittedName>
        <fullName evidence="2">Uncharacterized protein</fullName>
    </submittedName>
</protein>
<name>A0A2P8FE77_9RHOB</name>
<feature type="region of interest" description="Disordered" evidence="1">
    <location>
        <begin position="93"/>
        <end position="135"/>
    </location>
</feature>
<gene>
    <name evidence="2" type="ORF">CLV88_10476</name>
</gene>
<dbReference type="AlphaFoldDB" id="A0A2P8FE77"/>
<sequence length="135" mass="14241">MRKLMILSCFAFVACSETSSGGFHTRNGVRVAPVNAQVFEVSQSPSGVGEADFWCGAGDYARRMLGAKDSERVYVVSEAGPGVVAQSNSTVQFSMSPPEQTQGALGRVSSWGPKIGTSSSVVRSASSCRTPQNRD</sequence>
<organism evidence="2 3">
    <name type="scientific">Shimia abyssi</name>
    <dbReference type="NCBI Taxonomy" id="1662395"/>
    <lineage>
        <taxon>Bacteria</taxon>
        <taxon>Pseudomonadati</taxon>
        <taxon>Pseudomonadota</taxon>
        <taxon>Alphaproteobacteria</taxon>
        <taxon>Rhodobacterales</taxon>
        <taxon>Roseobacteraceae</taxon>
    </lineage>
</organism>
<dbReference type="Proteomes" id="UP000240418">
    <property type="component" value="Unassembled WGS sequence"/>
</dbReference>
<reference evidence="2 3" key="1">
    <citation type="submission" date="2018-03" db="EMBL/GenBank/DDBJ databases">
        <title>Genomic Encyclopedia of Archaeal and Bacterial Type Strains, Phase II (KMG-II): from individual species to whole genera.</title>
        <authorList>
            <person name="Goeker M."/>
        </authorList>
    </citation>
    <scope>NUCLEOTIDE SEQUENCE [LARGE SCALE GENOMIC DNA]</scope>
    <source>
        <strain evidence="2 3">DSM 100673</strain>
    </source>
</reference>
<comment type="caution">
    <text evidence="2">The sequence shown here is derived from an EMBL/GenBank/DDBJ whole genome shotgun (WGS) entry which is preliminary data.</text>
</comment>
<evidence type="ECO:0000313" key="2">
    <source>
        <dbReference type="EMBL" id="PSL20017.1"/>
    </source>
</evidence>
<dbReference type="EMBL" id="PYGJ01000004">
    <property type="protein sequence ID" value="PSL20017.1"/>
    <property type="molecule type" value="Genomic_DNA"/>
</dbReference>
<accession>A0A2P8FE77</accession>
<dbReference type="PROSITE" id="PS51257">
    <property type="entry name" value="PROKAR_LIPOPROTEIN"/>
    <property type="match status" value="1"/>
</dbReference>
<keyword evidence="3" id="KW-1185">Reference proteome</keyword>